<reference evidence="8" key="1">
    <citation type="submission" date="2023-08" db="EMBL/GenBank/DDBJ databases">
        <authorList>
            <person name="Alioto T."/>
            <person name="Alioto T."/>
            <person name="Gomez Garrido J."/>
        </authorList>
    </citation>
    <scope>NUCLEOTIDE SEQUENCE</scope>
</reference>
<dbReference type="PROSITE" id="PS50179">
    <property type="entry name" value="VHS"/>
    <property type="match status" value="1"/>
</dbReference>
<dbReference type="Pfam" id="PF03127">
    <property type="entry name" value="GAT"/>
    <property type="match status" value="1"/>
</dbReference>
<dbReference type="InterPro" id="IPR004152">
    <property type="entry name" value="GAT_dom"/>
</dbReference>
<dbReference type="PIRSF" id="PIRSF036948">
    <property type="entry name" value="TOM1"/>
    <property type="match status" value="1"/>
</dbReference>
<dbReference type="AlphaFoldDB" id="A0AAV1GR70"/>
<name>A0AAV1GR70_XYRNO</name>
<dbReference type="FunFam" id="1.25.40.90:FF:000003">
    <property type="entry name" value="TOM1-like protein 2 isoform X1"/>
    <property type="match status" value="1"/>
</dbReference>
<protein>
    <submittedName>
        <fullName evidence="8">Target of Myb protein 1 isoform X5</fullName>
    </submittedName>
</protein>
<dbReference type="PANTHER" id="PTHR13856:SF32">
    <property type="entry name" value="TARGET OF MYB1 MEMBRANE TRAFFICKING PROTEIN"/>
    <property type="match status" value="1"/>
</dbReference>
<evidence type="ECO:0000256" key="2">
    <source>
        <dbReference type="ARBA" id="ARBA00022448"/>
    </source>
</evidence>
<dbReference type="SUPFAM" id="SSF89009">
    <property type="entry name" value="GAT-like domain"/>
    <property type="match status" value="1"/>
</dbReference>
<dbReference type="Pfam" id="PF00790">
    <property type="entry name" value="VHS"/>
    <property type="match status" value="1"/>
</dbReference>
<evidence type="ECO:0000259" key="7">
    <source>
        <dbReference type="PROSITE" id="PS50909"/>
    </source>
</evidence>
<evidence type="ECO:0000256" key="5">
    <source>
        <dbReference type="SAM" id="MobiDB-lite"/>
    </source>
</evidence>
<dbReference type="InterPro" id="IPR008942">
    <property type="entry name" value="ENTH_VHS"/>
</dbReference>
<dbReference type="InterPro" id="IPR014645">
    <property type="entry name" value="TOM1"/>
</dbReference>
<evidence type="ECO:0000256" key="3">
    <source>
        <dbReference type="ARBA" id="ARBA00022927"/>
    </source>
</evidence>
<dbReference type="PROSITE" id="PS50909">
    <property type="entry name" value="GAT"/>
    <property type="match status" value="1"/>
</dbReference>
<dbReference type="Gene3D" id="1.20.58.160">
    <property type="match status" value="1"/>
</dbReference>
<evidence type="ECO:0000259" key="6">
    <source>
        <dbReference type="PROSITE" id="PS50179"/>
    </source>
</evidence>
<dbReference type="InterPro" id="IPR038425">
    <property type="entry name" value="GAT_sf"/>
</dbReference>
<gene>
    <name evidence="8" type="ORF">XNOV1_A013645</name>
</gene>
<dbReference type="InterPro" id="IPR002014">
    <property type="entry name" value="VHS_dom"/>
</dbReference>
<dbReference type="SMART" id="SM00288">
    <property type="entry name" value="VHS"/>
    <property type="match status" value="1"/>
</dbReference>
<sequence length="365" mass="40814">MEFLLGNPFSTTVGQRIEKATGSSLPSEDWALNMEICDMINSSEEGPRDAVRAIKKRIVGNKNFKEVMLALTVLETCVKNCGYRFHILVTTRDFVEGVLVRSIIPRNNPPLILHDRVLSIIQAWADAFRSSPDLTGVVSVYEDLRRKGLEFPMTELDGYSPVQGPQKVKKLKAELGVVRSNLTMMSEMMSQLDPVTVKQADMELLEQLYTVCKDMQERIVKIVPRLSEEKLIEELLATNDEMNTTFTRYHRFEKRLTNGQNTTQKSHTYVNLSDLDLTAESGVASMSNESSLSHSKSDSLSSQMARLSTSESDETISPKINIPPQQTQSEQNEVLVDGPALAPNSRLQNPGKVDLKILPSHSLTV</sequence>
<evidence type="ECO:0000313" key="8">
    <source>
        <dbReference type="EMBL" id="CAJ1075730.1"/>
    </source>
</evidence>
<keyword evidence="9" id="KW-1185">Reference proteome</keyword>
<evidence type="ECO:0000313" key="9">
    <source>
        <dbReference type="Proteomes" id="UP001178508"/>
    </source>
</evidence>
<organism evidence="8 9">
    <name type="scientific">Xyrichtys novacula</name>
    <name type="common">Pearly razorfish</name>
    <name type="synonym">Hemipteronotus novacula</name>
    <dbReference type="NCBI Taxonomy" id="13765"/>
    <lineage>
        <taxon>Eukaryota</taxon>
        <taxon>Metazoa</taxon>
        <taxon>Chordata</taxon>
        <taxon>Craniata</taxon>
        <taxon>Vertebrata</taxon>
        <taxon>Euteleostomi</taxon>
        <taxon>Actinopterygii</taxon>
        <taxon>Neopterygii</taxon>
        <taxon>Teleostei</taxon>
        <taxon>Neoteleostei</taxon>
        <taxon>Acanthomorphata</taxon>
        <taxon>Eupercaria</taxon>
        <taxon>Labriformes</taxon>
        <taxon>Labridae</taxon>
        <taxon>Xyrichtys</taxon>
    </lineage>
</organism>
<dbReference type="GO" id="GO:0035091">
    <property type="term" value="F:phosphatidylinositol binding"/>
    <property type="evidence" value="ECO:0007669"/>
    <property type="project" value="InterPro"/>
</dbReference>
<dbReference type="Proteomes" id="UP001178508">
    <property type="component" value="Chromosome 16"/>
</dbReference>
<keyword evidence="3 4" id="KW-0653">Protein transport</keyword>
<dbReference type="GO" id="GO:0005768">
    <property type="term" value="C:endosome"/>
    <property type="evidence" value="ECO:0007669"/>
    <property type="project" value="TreeGrafter"/>
</dbReference>
<dbReference type="GO" id="GO:0043130">
    <property type="term" value="F:ubiquitin binding"/>
    <property type="evidence" value="ECO:0007669"/>
    <property type="project" value="InterPro"/>
</dbReference>
<feature type="compositionally biased region" description="Low complexity" evidence="5">
    <location>
        <begin position="286"/>
        <end position="302"/>
    </location>
</feature>
<dbReference type="SUPFAM" id="SSF48464">
    <property type="entry name" value="ENTH/VHS domain"/>
    <property type="match status" value="1"/>
</dbReference>
<dbReference type="Gene3D" id="1.25.40.90">
    <property type="match status" value="1"/>
</dbReference>
<dbReference type="EMBL" id="OY660879">
    <property type="protein sequence ID" value="CAJ1075730.1"/>
    <property type="molecule type" value="Genomic_DNA"/>
</dbReference>
<accession>A0AAV1GR70</accession>
<keyword evidence="2 4" id="KW-0813">Transport</keyword>
<dbReference type="GO" id="GO:0007165">
    <property type="term" value="P:signal transduction"/>
    <property type="evidence" value="ECO:0007669"/>
    <property type="project" value="TreeGrafter"/>
</dbReference>
<dbReference type="PANTHER" id="PTHR13856">
    <property type="entry name" value="VHS DOMAIN CONTAINING PROTEIN FAMILY"/>
    <property type="match status" value="1"/>
</dbReference>
<dbReference type="GO" id="GO:0016020">
    <property type="term" value="C:membrane"/>
    <property type="evidence" value="ECO:0007669"/>
    <property type="project" value="TreeGrafter"/>
</dbReference>
<dbReference type="GO" id="GO:0030276">
    <property type="term" value="F:clathrin binding"/>
    <property type="evidence" value="ECO:0007669"/>
    <property type="project" value="TreeGrafter"/>
</dbReference>
<proteinExistence type="inferred from homology"/>
<evidence type="ECO:0000256" key="1">
    <source>
        <dbReference type="ARBA" id="ARBA00007708"/>
    </source>
</evidence>
<dbReference type="GO" id="GO:0015031">
    <property type="term" value="P:protein transport"/>
    <property type="evidence" value="ECO:0007669"/>
    <property type="project" value="UniProtKB-UniRule"/>
</dbReference>
<feature type="compositionally biased region" description="Polar residues" evidence="5">
    <location>
        <begin position="323"/>
        <end position="332"/>
    </location>
</feature>
<feature type="domain" description="VHS" evidence="6">
    <location>
        <begin position="20"/>
        <end position="152"/>
    </location>
</feature>
<feature type="domain" description="GAT" evidence="7">
    <location>
        <begin position="166"/>
        <end position="254"/>
    </location>
</feature>
<evidence type="ECO:0000256" key="4">
    <source>
        <dbReference type="PIRNR" id="PIRNR036948"/>
    </source>
</evidence>
<feature type="region of interest" description="Disordered" evidence="5">
    <location>
        <begin position="286"/>
        <end position="333"/>
    </location>
</feature>
<comment type="similarity">
    <text evidence="1 4">Belongs to the TOM1 family.</text>
</comment>